<dbReference type="RefSeq" id="WP_055065933.1">
    <property type="nucleotide sequence ID" value="NZ_CYZD01000004.1"/>
</dbReference>
<name>A0A174BDV7_9FIRM</name>
<evidence type="ECO:0000313" key="2">
    <source>
        <dbReference type="Proteomes" id="UP000095409"/>
    </source>
</evidence>
<dbReference type="Proteomes" id="UP000095409">
    <property type="component" value="Unassembled WGS sequence"/>
</dbReference>
<dbReference type="EMBL" id="CYZD01000004">
    <property type="protein sequence ID" value="CUN97808.1"/>
    <property type="molecule type" value="Genomic_DNA"/>
</dbReference>
<dbReference type="InterPro" id="IPR015122">
    <property type="entry name" value="Tn916-Xis"/>
</dbReference>
<reference evidence="1 2" key="1">
    <citation type="submission" date="2015-09" db="EMBL/GenBank/DDBJ databases">
        <authorList>
            <consortium name="Pathogen Informatics"/>
        </authorList>
    </citation>
    <scope>NUCLEOTIDE SEQUENCE [LARGE SCALE GENOMIC DNA]</scope>
    <source>
        <strain evidence="1 2">2789STDY5608837</strain>
    </source>
</reference>
<organism evidence="1 2">
    <name type="scientific">Blautia obeum</name>
    <dbReference type="NCBI Taxonomy" id="40520"/>
    <lineage>
        <taxon>Bacteria</taxon>
        <taxon>Bacillati</taxon>
        <taxon>Bacillota</taxon>
        <taxon>Clostridia</taxon>
        <taxon>Lachnospirales</taxon>
        <taxon>Lachnospiraceae</taxon>
        <taxon>Blautia</taxon>
    </lineage>
</organism>
<dbReference type="InterPro" id="IPR038148">
    <property type="entry name" value="Tn1545/Tn916_Xis"/>
</dbReference>
<sequence length="66" mass="8062">MYDLNTPLWERYLMTIEEASSYFRIGENKLRRIASEYKDECVVMNGNRMLIKKKKFEHMIDKLEEI</sequence>
<accession>A0A174BDV7</accession>
<evidence type="ECO:0000313" key="1">
    <source>
        <dbReference type="EMBL" id="CUN97808.1"/>
    </source>
</evidence>
<dbReference type="Gene3D" id="3.90.105.50">
    <property type="match status" value="1"/>
</dbReference>
<dbReference type="Pfam" id="PF09035">
    <property type="entry name" value="Tn916-Xis"/>
    <property type="match status" value="1"/>
</dbReference>
<proteinExistence type="predicted"/>
<protein>
    <submittedName>
        <fullName evidence="1">Excisionase from transposon Tn916</fullName>
    </submittedName>
</protein>
<dbReference type="AlphaFoldDB" id="A0A174BDV7"/>
<gene>
    <name evidence="1" type="ORF">ERS852394_01264</name>
</gene>